<comment type="caution">
    <text evidence="5">The sequence shown here is derived from an EMBL/GenBank/DDBJ whole genome shotgun (WGS) entry which is preliminary data.</text>
</comment>
<dbReference type="Pfam" id="PF00498">
    <property type="entry name" value="FHA"/>
    <property type="match status" value="1"/>
</dbReference>
<dbReference type="Proteomes" id="UP000661894">
    <property type="component" value="Unassembled WGS sequence"/>
</dbReference>
<feature type="transmembrane region" description="Helical" evidence="3">
    <location>
        <begin position="161"/>
        <end position="182"/>
    </location>
</feature>
<dbReference type="EMBL" id="JACSPO010000006">
    <property type="protein sequence ID" value="MBD8062892.1"/>
    <property type="molecule type" value="Genomic_DNA"/>
</dbReference>
<evidence type="ECO:0000313" key="5">
    <source>
        <dbReference type="EMBL" id="MBD8062892.1"/>
    </source>
</evidence>
<accession>A0ABR8Z3I1</accession>
<feature type="domain" description="FHA" evidence="4">
    <location>
        <begin position="326"/>
        <end position="379"/>
    </location>
</feature>
<keyword evidence="1" id="KW-0597">Phosphoprotein</keyword>
<name>A0ABR8Z3I1_9MICO</name>
<dbReference type="InterPro" id="IPR000253">
    <property type="entry name" value="FHA_dom"/>
</dbReference>
<reference evidence="5 6" key="1">
    <citation type="submission" date="2020-08" db="EMBL/GenBank/DDBJ databases">
        <title>A Genomic Blueprint of the Chicken Gut Microbiome.</title>
        <authorList>
            <person name="Gilroy R."/>
            <person name="Ravi A."/>
            <person name="Getino M."/>
            <person name="Pursley I."/>
            <person name="Horton D.L."/>
            <person name="Alikhan N.-F."/>
            <person name="Baker D."/>
            <person name="Gharbi K."/>
            <person name="Hall N."/>
            <person name="Watson M."/>
            <person name="Adriaenssens E.M."/>
            <person name="Foster-Nyarko E."/>
            <person name="Jarju S."/>
            <person name="Secka A."/>
            <person name="Antonio M."/>
            <person name="Oren A."/>
            <person name="Chaudhuri R."/>
            <person name="La Ragione R.M."/>
            <person name="Hildebrand F."/>
            <person name="Pallen M.J."/>
        </authorList>
    </citation>
    <scope>NUCLEOTIDE SEQUENCE [LARGE SCALE GENOMIC DNA]</scope>
    <source>
        <strain evidence="5 6">Sa1BUA1</strain>
    </source>
</reference>
<feature type="transmembrane region" description="Helical" evidence="3">
    <location>
        <begin position="48"/>
        <end position="70"/>
    </location>
</feature>
<gene>
    <name evidence="5" type="ORF">H9624_11240</name>
</gene>
<evidence type="ECO:0000259" key="4">
    <source>
        <dbReference type="PROSITE" id="PS50006"/>
    </source>
</evidence>
<keyword evidence="3" id="KW-0812">Transmembrane</keyword>
<dbReference type="Gene3D" id="2.60.200.20">
    <property type="match status" value="1"/>
</dbReference>
<dbReference type="PROSITE" id="PS50006">
    <property type="entry name" value="FHA_DOMAIN"/>
    <property type="match status" value="1"/>
</dbReference>
<dbReference type="SUPFAM" id="SSF49879">
    <property type="entry name" value="SMAD/FHA domain"/>
    <property type="match status" value="1"/>
</dbReference>
<feature type="transmembrane region" description="Helical" evidence="3">
    <location>
        <begin position="197"/>
        <end position="218"/>
    </location>
</feature>
<dbReference type="RefSeq" id="WP_251839997.1">
    <property type="nucleotide sequence ID" value="NZ_JACSPO010000006.1"/>
</dbReference>
<feature type="compositionally biased region" description="Pro residues" evidence="2">
    <location>
        <begin position="264"/>
        <end position="278"/>
    </location>
</feature>
<keyword evidence="3" id="KW-1133">Transmembrane helix</keyword>
<evidence type="ECO:0000256" key="2">
    <source>
        <dbReference type="SAM" id="MobiDB-lite"/>
    </source>
</evidence>
<proteinExistence type="predicted"/>
<feature type="region of interest" description="Disordered" evidence="2">
    <location>
        <begin position="255"/>
        <end position="317"/>
    </location>
</feature>
<keyword evidence="6" id="KW-1185">Reference proteome</keyword>
<protein>
    <submittedName>
        <fullName evidence="5">FHA domain-containing protein</fullName>
    </submittedName>
</protein>
<evidence type="ECO:0000313" key="6">
    <source>
        <dbReference type="Proteomes" id="UP000661894"/>
    </source>
</evidence>
<evidence type="ECO:0000256" key="1">
    <source>
        <dbReference type="ARBA" id="ARBA00022553"/>
    </source>
</evidence>
<feature type="compositionally biased region" description="Low complexity" evidence="2">
    <location>
        <begin position="279"/>
        <end position="309"/>
    </location>
</feature>
<sequence length="429" mass="43122">MPLTPPAARPWLGPDSRNRPWPGHGAMMIRRAEALGDLSAALGSWARLGLAALAWVLAAGGAVLVGRGVADGGEGSSSAVGIGLLLAATVLGGILVATGSALARATAAWWTLATAVRADGGRVDATTADPDTLRAHEEAVTADRTSGAGELWRPPLLPRTLVVLLLAGATVALAVRAVLGYGEASTPYAADDVRGAWLTQALLTLACLLPALLTASGLRRVHRARMHRVAHDEPASADSGVAGLTPAVGSGSIVVGGRVHGQAGPPPAPARPGPPPAAPDVTVPQEAAAAPAAPAAGPVPTAAEPGEATHPAVRLSDGRVLAAGRTLVGRAPQPRAGEEPAALLAVADERVSKTHLTVTVEPGRVVVLDRGSTNGTVLHLPDGRSRPLTPGEPVQLGDGDVVVLGATTLTVGDTDVEHTVLREPGDRRG</sequence>
<dbReference type="CDD" id="cd00060">
    <property type="entry name" value="FHA"/>
    <property type="match status" value="1"/>
</dbReference>
<evidence type="ECO:0000256" key="3">
    <source>
        <dbReference type="SAM" id="Phobius"/>
    </source>
</evidence>
<keyword evidence="3" id="KW-0472">Membrane</keyword>
<dbReference type="InterPro" id="IPR008984">
    <property type="entry name" value="SMAD_FHA_dom_sf"/>
</dbReference>
<feature type="transmembrane region" description="Helical" evidence="3">
    <location>
        <begin position="82"/>
        <end position="103"/>
    </location>
</feature>
<organism evidence="5 6">
    <name type="scientific">Oceanitalea stevensii</name>
    <dbReference type="NCBI Taxonomy" id="2763072"/>
    <lineage>
        <taxon>Bacteria</taxon>
        <taxon>Bacillati</taxon>
        <taxon>Actinomycetota</taxon>
        <taxon>Actinomycetes</taxon>
        <taxon>Micrococcales</taxon>
        <taxon>Bogoriellaceae</taxon>
        <taxon>Georgenia</taxon>
    </lineage>
</organism>